<dbReference type="EMBL" id="VIKT02000012">
    <property type="protein sequence ID" value="NHF63275.1"/>
    <property type="molecule type" value="Genomic_DNA"/>
</dbReference>
<evidence type="ECO:0000313" key="2">
    <source>
        <dbReference type="Proteomes" id="UP000818266"/>
    </source>
</evidence>
<name>A0A9E5MI77_9MICO</name>
<accession>A0A9E5MI77</accession>
<dbReference type="Proteomes" id="UP000818266">
    <property type="component" value="Unassembled WGS sequence"/>
</dbReference>
<evidence type="ECO:0000313" key="1">
    <source>
        <dbReference type="EMBL" id="NHF63275.1"/>
    </source>
</evidence>
<organism evidence="1 2">
    <name type="scientific">Microcella pacifica</name>
    <dbReference type="NCBI Taxonomy" id="2591847"/>
    <lineage>
        <taxon>Bacteria</taxon>
        <taxon>Bacillati</taxon>
        <taxon>Actinomycetota</taxon>
        <taxon>Actinomycetes</taxon>
        <taxon>Micrococcales</taxon>
        <taxon>Microbacteriaceae</taxon>
        <taxon>Microcella</taxon>
    </lineage>
</organism>
<proteinExistence type="predicted"/>
<gene>
    <name evidence="1" type="ORF">FK219_008485</name>
</gene>
<reference evidence="1 2" key="2">
    <citation type="submission" date="2020-03" db="EMBL/GenBank/DDBJ databases">
        <title>Chryseoglobus sp. isolated from a deep-sea seamount.</title>
        <authorList>
            <person name="Zhang D.-C."/>
        </authorList>
    </citation>
    <scope>NUCLEOTIDE SEQUENCE [LARGE SCALE GENOMIC DNA]</scope>
    <source>
        <strain evidence="1 2">KN1116</strain>
    </source>
</reference>
<dbReference type="OrthoDB" id="4979624at2"/>
<comment type="caution">
    <text evidence="1">The sequence shown here is derived from an EMBL/GenBank/DDBJ whole genome shotgun (WGS) entry which is preliminary data.</text>
</comment>
<sequence length="105" mass="11064">MADELPGAISEDARDSVEASTVRYQGSTDAVEVWAAREEVDRGICLIVAPVNDPSGWVVGCGGGNTVTSVSLTGGGDYEFYPQGLPEGEPREGWVAVSDYVIARE</sequence>
<keyword evidence="2" id="KW-1185">Reference proteome</keyword>
<protein>
    <submittedName>
        <fullName evidence="1">Uncharacterized protein</fullName>
    </submittedName>
</protein>
<dbReference type="RefSeq" id="WP_152583669.1">
    <property type="nucleotide sequence ID" value="NZ_JAVJPO010000020.1"/>
</dbReference>
<reference evidence="1 2" key="1">
    <citation type="submission" date="2019-06" db="EMBL/GenBank/DDBJ databases">
        <authorList>
            <person name="De-Chao Zhang Q."/>
        </authorList>
    </citation>
    <scope>NUCLEOTIDE SEQUENCE [LARGE SCALE GENOMIC DNA]</scope>
    <source>
        <strain evidence="1 2">KN1116</strain>
    </source>
</reference>
<dbReference type="AlphaFoldDB" id="A0A9E5MI77"/>